<keyword evidence="7 10" id="KW-0283">Flagellar rotation</keyword>
<keyword evidence="11" id="KW-0966">Cell projection</keyword>
<keyword evidence="12" id="KW-1185">Reference proteome</keyword>
<dbReference type="GO" id="GO:0005886">
    <property type="term" value="C:plasma membrane"/>
    <property type="evidence" value="ECO:0007669"/>
    <property type="project" value="UniProtKB-SubCell"/>
</dbReference>
<dbReference type="STRING" id="326298.Suden_1153"/>
<evidence type="ECO:0000313" key="12">
    <source>
        <dbReference type="Proteomes" id="UP000002714"/>
    </source>
</evidence>
<dbReference type="GO" id="GO:0009425">
    <property type="term" value="C:bacterial-type flagellum basal body"/>
    <property type="evidence" value="ECO:0007669"/>
    <property type="project" value="InterPro"/>
</dbReference>
<dbReference type="KEGG" id="tdn:Suden_1153"/>
<evidence type="ECO:0000256" key="10">
    <source>
        <dbReference type="RuleBase" id="RU364125"/>
    </source>
</evidence>
<evidence type="ECO:0000256" key="2">
    <source>
        <dbReference type="ARBA" id="ARBA00004162"/>
    </source>
</evidence>
<protein>
    <recommendedName>
        <fullName evidence="10">Flagellar protein FliL</fullName>
    </recommendedName>
</protein>
<feature type="transmembrane region" description="Helical" evidence="10">
    <location>
        <begin position="12"/>
        <end position="29"/>
    </location>
</feature>
<dbReference type="GO" id="GO:0071973">
    <property type="term" value="P:bacterial-type flagellum-dependent cell motility"/>
    <property type="evidence" value="ECO:0007669"/>
    <property type="project" value="InterPro"/>
</dbReference>
<dbReference type="GO" id="GO:0006935">
    <property type="term" value="P:chemotaxis"/>
    <property type="evidence" value="ECO:0007669"/>
    <property type="project" value="UniProtKB-KW"/>
</dbReference>
<keyword evidence="11" id="KW-0969">Cilium</keyword>
<evidence type="ECO:0000256" key="3">
    <source>
        <dbReference type="ARBA" id="ARBA00008281"/>
    </source>
</evidence>
<dbReference type="HOGENOM" id="CLU_1585624_0_0_7"/>
<dbReference type="InterPro" id="IPR005503">
    <property type="entry name" value="FliL"/>
</dbReference>
<evidence type="ECO:0000256" key="7">
    <source>
        <dbReference type="ARBA" id="ARBA00022779"/>
    </source>
</evidence>
<dbReference type="EMBL" id="CP000153">
    <property type="protein sequence ID" value="ABB44431.1"/>
    <property type="molecule type" value="Genomic_DNA"/>
</dbReference>
<keyword evidence="5 10" id="KW-0145">Chemotaxis</keyword>
<comment type="subcellular location">
    <subcellularLocation>
        <location evidence="2">Cell membrane</location>
        <topology evidence="2">Single-pass membrane protein</topology>
    </subcellularLocation>
</comment>
<proteinExistence type="inferred from homology"/>
<accession>Q30RF0</accession>
<evidence type="ECO:0000256" key="8">
    <source>
        <dbReference type="ARBA" id="ARBA00022989"/>
    </source>
</evidence>
<dbReference type="Proteomes" id="UP000002714">
    <property type="component" value="Chromosome"/>
</dbReference>
<keyword evidence="8 10" id="KW-1133">Transmembrane helix</keyword>
<evidence type="ECO:0000256" key="4">
    <source>
        <dbReference type="ARBA" id="ARBA00022475"/>
    </source>
</evidence>
<keyword evidence="9 10" id="KW-0472">Membrane</keyword>
<dbReference type="AlphaFoldDB" id="Q30RF0"/>
<dbReference type="OrthoDB" id="9901983at2"/>
<organism evidence="11 12">
    <name type="scientific">Sulfurimonas denitrificans (strain ATCC 33889 / DSM 1251)</name>
    <name type="common">Thiomicrospira denitrificans (strain ATCC 33889 / DSM 1251)</name>
    <dbReference type="NCBI Taxonomy" id="326298"/>
    <lineage>
        <taxon>Bacteria</taxon>
        <taxon>Pseudomonadati</taxon>
        <taxon>Campylobacterota</taxon>
        <taxon>Epsilonproteobacteria</taxon>
        <taxon>Campylobacterales</taxon>
        <taxon>Sulfurimonadaceae</taxon>
        <taxon>Sulfurimonas</taxon>
    </lineage>
</organism>
<evidence type="ECO:0000256" key="6">
    <source>
        <dbReference type="ARBA" id="ARBA00022692"/>
    </source>
</evidence>
<dbReference type="RefSeq" id="WP_011372783.1">
    <property type="nucleotide sequence ID" value="NC_007575.1"/>
</dbReference>
<sequence>MKHTKRDVLKNIVVTVILIIIVLLLILGVQSSDFSKIKKYDFGKSSNGFLQQVSSSKSDSMEVSIVNKSEVNLGDFVFNVLGDKKLIANISIIHKPKNGKTFMDNSGDEFIEKGAILRDATINAMLDSQNFDMSVNNNKIKDAIKNRLNKNLQNSSVEEVYFNKFIIQ</sequence>
<keyword evidence="11" id="KW-0282">Flagellum</keyword>
<evidence type="ECO:0000256" key="5">
    <source>
        <dbReference type="ARBA" id="ARBA00022500"/>
    </source>
</evidence>
<comment type="similarity">
    <text evidence="3 10">Belongs to the FliL family.</text>
</comment>
<comment type="function">
    <text evidence="1 10">Controls the rotational direction of flagella during chemotaxis.</text>
</comment>
<gene>
    <name evidence="11" type="ordered locus">Suden_1153</name>
</gene>
<reference evidence="11 12" key="1">
    <citation type="journal article" date="2008" name="Appl. Environ. Microbiol.">
        <title>Genome of the epsilonproteobacterial chemolithoautotroph Sulfurimonas denitrificans.</title>
        <authorList>
            <person name="Sievert S.M."/>
            <person name="Scott K.M."/>
            <person name="Klotz M.G."/>
            <person name="Chain P.S.G."/>
            <person name="Hauser L.J."/>
            <person name="Hemp J."/>
            <person name="Huegler M."/>
            <person name="Land M."/>
            <person name="Lapidus A."/>
            <person name="Larimer F.W."/>
            <person name="Lucas S."/>
            <person name="Malfatti S.A."/>
            <person name="Meyer F."/>
            <person name="Paulsen I.T."/>
            <person name="Ren Q."/>
            <person name="Simon J."/>
            <person name="Bailey K."/>
            <person name="Diaz E."/>
            <person name="Fitzpatrick K.A."/>
            <person name="Glover B."/>
            <person name="Gwatney N."/>
            <person name="Korajkic A."/>
            <person name="Long A."/>
            <person name="Mobberley J.M."/>
            <person name="Pantry S.N."/>
            <person name="Pazder G."/>
            <person name="Peterson S."/>
            <person name="Quintanilla J.D."/>
            <person name="Sprinkle R."/>
            <person name="Stephens J."/>
            <person name="Thomas P."/>
            <person name="Vaughn R."/>
            <person name="Weber M.J."/>
            <person name="Wooten L.L."/>
        </authorList>
    </citation>
    <scope>NUCLEOTIDE SEQUENCE [LARGE SCALE GENOMIC DNA]</scope>
    <source>
        <strain evidence="12">ATCC 33889 / DSM 1251</strain>
    </source>
</reference>
<evidence type="ECO:0000256" key="9">
    <source>
        <dbReference type="ARBA" id="ARBA00023136"/>
    </source>
</evidence>
<keyword evidence="6 10" id="KW-0812">Transmembrane</keyword>
<keyword evidence="4 10" id="KW-1003">Cell membrane</keyword>
<evidence type="ECO:0000313" key="11">
    <source>
        <dbReference type="EMBL" id="ABB44431.1"/>
    </source>
</evidence>
<evidence type="ECO:0000256" key="1">
    <source>
        <dbReference type="ARBA" id="ARBA00002254"/>
    </source>
</evidence>
<dbReference type="Pfam" id="PF03748">
    <property type="entry name" value="FliL"/>
    <property type="match status" value="1"/>
</dbReference>
<name>Q30RF0_SULDN</name>